<reference evidence="3" key="1">
    <citation type="submission" date="2023-07" db="EMBL/GenBank/DDBJ databases">
        <title>30 novel species of actinomycetes from the DSMZ collection.</title>
        <authorList>
            <person name="Nouioui I."/>
        </authorList>
    </citation>
    <scope>NUCLEOTIDE SEQUENCE [LARGE SCALE GENOMIC DNA]</scope>
    <source>
        <strain evidence="3">DSM 41886</strain>
    </source>
</reference>
<dbReference type="InterPro" id="IPR021005">
    <property type="entry name" value="Znf_CGNR"/>
</dbReference>
<dbReference type="PANTHER" id="PTHR35525">
    <property type="entry name" value="BLL6575 PROTEIN"/>
    <property type="match status" value="1"/>
</dbReference>
<proteinExistence type="predicted"/>
<dbReference type="PANTHER" id="PTHR35525:SF3">
    <property type="entry name" value="BLL6575 PROTEIN"/>
    <property type="match status" value="1"/>
</dbReference>
<feature type="domain" description="Zinc finger CGNR" evidence="1">
    <location>
        <begin position="134"/>
        <end position="177"/>
    </location>
</feature>
<evidence type="ECO:0000313" key="2">
    <source>
        <dbReference type="EMBL" id="MDT0442287.1"/>
    </source>
</evidence>
<protein>
    <submittedName>
        <fullName evidence="2">CGNR zinc finger domain-containing protein</fullName>
    </submittedName>
</protein>
<name>A0ABU2RZY6_9ACTN</name>
<dbReference type="RefSeq" id="WP_311616722.1">
    <property type="nucleotide sequence ID" value="NZ_JAVREV010000003.1"/>
</dbReference>
<gene>
    <name evidence="2" type="ORF">RM779_06705</name>
</gene>
<dbReference type="Proteomes" id="UP001183615">
    <property type="component" value="Unassembled WGS sequence"/>
</dbReference>
<dbReference type="InterPro" id="IPR023286">
    <property type="entry name" value="ABATE_dom_sf"/>
</dbReference>
<dbReference type="EMBL" id="JAVREV010000003">
    <property type="protein sequence ID" value="MDT0442287.1"/>
    <property type="molecule type" value="Genomic_DNA"/>
</dbReference>
<dbReference type="Gene3D" id="1.10.3300.10">
    <property type="entry name" value="Jann2411-like domain"/>
    <property type="match status" value="1"/>
</dbReference>
<accession>A0ABU2RZY6</accession>
<dbReference type="InterPro" id="IPR010852">
    <property type="entry name" value="ABATE"/>
</dbReference>
<dbReference type="SUPFAM" id="SSF160904">
    <property type="entry name" value="Jann2411-like"/>
    <property type="match status" value="1"/>
</dbReference>
<sequence>MLGPPPSAVLLQDFTNTLDIHLGTDAVPTPAALAAWLAGRGLLPSGSRITAAQHAAYLTARAGLRELLGLRTAGDADPEVTAAAQRVLDGLPLLVRLDGRPVLTPAPGLAPGLRPLAVLAAAWGELVTTGDAVRLKRCAETTCGEVFWDVSKNRSRRWCSMSVCGNRAKARRHATRRAPGGREPA</sequence>
<organism evidence="2 3">
    <name type="scientific">Streptomyces johnsoniae</name>
    <dbReference type="NCBI Taxonomy" id="3075532"/>
    <lineage>
        <taxon>Bacteria</taxon>
        <taxon>Bacillati</taxon>
        <taxon>Actinomycetota</taxon>
        <taxon>Actinomycetes</taxon>
        <taxon>Kitasatosporales</taxon>
        <taxon>Streptomycetaceae</taxon>
        <taxon>Streptomyces</taxon>
    </lineage>
</organism>
<dbReference type="Pfam" id="PF07336">
    <property type="entry name" value="ABATE"/>
    <property type="match status" value="1"/>
</dbReference>
<comment type="caution">
    <text evidence="2">The sequence shown here is derived from an EMBL/GenBank/DDBJ whole genome shotgun (WGS) entry which is preliminary data.</text>
</comment>
<keyword evidence="3" id="KW-1185">Reference proteome</keyword>
<evidence type="ECO:0000259" key="1">
    <source>
        <dbReference type="Pfam" id="PF11706"/>
    </source>
</evidence>
<evidence type="ECO:0000313" key="3">
    <source>
        <dbReference type="Proteomes" id="UP001183615"/>
    </source>
</evidence>
<dbReference type="Pfam" id="PF11706">
    <property type="entry name" value="zf-CGNR"/>
    <property type="match status" value="1"/>
</dbReference>